<dbReference type="CDD" id="cd00028">
    <property type="entry name" value="B_lectin"/>
    <property type="match status" value="1"/>
</dbReference>
<dbReference type="OMA" id="ILEVVIW"/>
<reference evidence="10" key="2">
    <citation type="submission" date="2018-10" db="UniProtKB">
        <authorList>
            <consortium name="EnsemblPlants"/>
        </authorList>
    </citation>
    <scope>IDENTIFICATION</scope>
</reference>
<keyword evidence="11" id="KW-1185">Reference proteome</keyword>
<comment type="catalytic activity">
    <reaction evidence="6">
        <text>L-threonyl-[protein] + ATP = O-phospho-L-threonyl-[protein] + ADP + H(+)</text>
        <dbReference type="Rhea" id="RHEA:46608"/>
        <dbReference type="Rhea" id="RHEA-COMP:11060"/>
        <dbReference type="Rhea" id="RHEA-COMP:11605"/>
        <dbReference type="ChEBI" id="CHEBI:15378"/>
        <dbReference type="ChEBI" id="CHEBI:30013"/>
        <dbReference type="ChEBI" id="CHEBI:30616"/>
        <dbReference type="ChEBI" id="CHEBI:61977"/>
        <dbReference type="ChEBI" id="CHEBI:456216"/>
        <dbReference type="EC" id="2.7.11.1"/>
    </reaction>
</comment>
<organism evidence="10">
    <name type="scientific">Triticum aestivum</name>
    <name type="common">Wheat</name>
    <dbReference type="NCBI Taxonomy" id="4565"/>
    <lineage>
        <taxon>Eukaryota</taxon>
        <taxon>Viridiplantae</taxon>
        <taxon>Streptophyta</taxon>
        <taxon>Embryophyta</taxon>
        <taxon>Tracheophyta</taxon>
        <taxon>Spermatophyta</taxon>
        <taxon>Magnoliopsida</taxon>
        <taxon>Liliopsida</taxon>
        <taxon>Poales</taxon>
        <taxon>Poaceae</taxon>
        <taxon>BOP clade</taxon>
        <taxon>Pooideae</taxon>
        <taxon>Triticodae</taxon>
        <taxon>Triticeae</taxon>
        <taxon>Triticinae</taxon>
        <taxon>Triticum</taxon>
    </lineage>
</organism>
<dbReference type="FunFam" id="2.90.10.10:FF:000014">
    <property type="entry name" value="Serine/threonine-protein kinase"/>
    <property type="match status" value="1"/>
</dbReference>
<feature type="domain" description="Bulb-type lectin" evidence="9">
    <location>
        <begin position="21"/>
        <end position="146"/>
    </location>
</feature>
<dbReference type="Proteomes" id="UP000019116">
    <property type="component" value="Chromosome 2A"/>
</dbReference>
<feature type="signal peptide" evidence="8">
    <location>
        <begin position="1"/>
        <end position="20"/>
    </location>
</feature>
<dbReference type="GO" id="GO:0016020">
    <property type="term" value="C:membrane"/>
    <property type="evidence" value="ECO:0007669"/>
    <property type="project" value="UniProtKB-SubCell"/>
</dbReference>
<dbReference type="Gramene" id="TraesCS2A03G1241900.1">
    <property type="protein sequence ID" value="TraesCS2A03G1241900.1.CDS1"/>
    <property type="gene ID" value="TraesCS2A03G1241900"/>
</dbReference>
<reference evidence="10" key="1">
    <citation type="submission" date="2018-08" db="EMBL/GenBank/DDBJ databases">
        <authorList>
            <person name="Rossello M."/>
        </authorList>
    </citation>
    <scope>NUCLEOTIDE SEQUENCE [LARGE SCALE GENOMIC DNA]</scope>
    <source>
        <strain evidence="10">cv. Chinese Spring</strain>
    </source>
</reference>
<keyword evidence="3 8" id="KW-0732">Signal</keyword>
<dbReference type="PaxDb" id="4565-Traes_2AL_88412A752.1"/>
<comment type="catalytic activity">
    <reaction evidence="7">
        <text>L-seryl-[protein] + ATP = O-phospho-L-seryl-[protein] + ADP + H(+)</text>
        <dbReference type="Rhea" id="RHEA:17989"/>
        <dbReference type="Rhea" id="RHEA-COMP:9863"/>
        <dbReference type="Rhea" id="RHEA-COMP:11604"/>
        <dbReference type="ChEBI" id="CHEBI:15378"/>
        <dbReference type="ChEBI" id="CHEBI:29999"/>
        <dbReference type="ChEBI" id="CHEBI:30616"/>
        <dbReference type="ChEBI" id="CHEBI:83421"/>
        <dbReference type="ChEBI" id="CHEBI:456216"/>
        <dbReference type="EC" id="2.7.11.1"/>
    </reaction>
</comment>
<proteinExistence type="predicted"/>
<evidence type="ECO:0000256" key="3">
    <source>
        <dbReference type="ARBA" id="ARBA00022729"/>
    </source>
</evidence>
<dbReference type="Pfam" id="PF01453">
    <property type="entry name" value="B_lectin"/>
    <property type="match status" value="1"/>
</dbReference>
<protein>
    <recommendedName>
        <fullName evidence="2">non-specific serine/threonine protein kinase</fullName>
        <ecNumber evidence="2">2.7.11.1</ecNumber>
    </recommendedName>
</protein>
<feature type="chain" id="PRO_5043171540" description="non-specific serine/threonine protein kinase" evidence="8">
    <location>
        <begin position="21"/>
        <end position="360"/>
    </location>
</feature>
<dbReference type="GO" id="GO:0004674">
    <property type="term" value="F:protein serine/threonine kinase activity"/>
    <property type="evidence" value="ECO:0007669"/>
    <property type="project" value="UniProtKB-EC"/>
</dbReference>
<dbReference type="InterPro" id="IPR001480">
    <property type="entry name" value="Bulb-type_lectin_dom"/>
</dbReference>
<dbReference type="PROSITE" id="PS50927">
    <property type="entry name" value="BULB_LECTIN"/>
    <property type="match status" value="1"/>
</dbReference>
<dbReference type="OrthoDB" id="786095at2759"/>
<dbReference type="GO" id="GO:0048544">
    <property type="term" value="P:recognition of pollen"/>
    <property type="evidence" value="ECO:0007669"/>
    <property type="project" value="InterPro"/>
</dbReference>
<evidence type="ECO:0000256" key="2">
    <source>
        <dbReference type="ARBA" id="ARBA00012513"/>
    </source>
</evidence>
<evidence type="ECO:0000256" key="4">
    <source>
        <dbReference type="ARBA" id="ARBA00023157"/>
    </source>
</evidence>
<evidence type="ECO:0000256" key="6">
    <source>
        <dbReference type="ARBA" id="ARBA00047899"/>
    </source>
</evidence>
<dbReference type="SMART" id="SM00108">
    <property type="entry name" value="B_lectin"/>
    <property type="match status" value="1"/>
</dbReference>
<dbReference type="InterPro" id="IPR000858">
    <property type="entry name" value="S_locus_glycoprot_dom"/>
</dbReference>
<dbReference type="Gramene" id="TraesCS2A02G537600.1">
    <property type="protein sequence ID" value="TraesCS2A02G537600.1.cds1"/>
    <property type="gene ID" value="TraesCS2A02G537600"/>
</dbReference>
<evidence type="ECO:0000256" key="5">
    <source>
        <dbReference type="ARBA" id="ARBA00023170"/>
    </source>
</evidence>
<keyword evidence="4" id="KW-1015">Disulfide bond</keyword>
<dbReference type="SMR" id="A0A3B6B7I7"/>
<dbReference type="GO" id="GO:0051707">
    <property type="term" value="P:response to other organism"/>
    <property type="evidence" value="ECO:0007669"/>
    <property type="project" value="UniProtKB-ARBA"/>
</dbReference>
<dbReference type="SUPFAM" id="SSF51110">
    <property type="entry name" value="alpha-D-mannose-specific plant lectins"/>
    <property type="match status" value="1"/>
</dbReference>
<dbReference type="STRING" id="4565.A0A3B6B7I7"/>
<dbReference type="Pfam" id="PF00954">
    <property type="entry name" value="S_locus_glycop"/>
    <property type="match status" value="1"/>
</dbReference>
<evidence type="ECO:0000256" key="7">
    <source>
        <dbReference type="ARBA" id="ARBA00048679"/>
    </source>
</evidence>
<dbReference type="EnsemblPlants" id="TraesCS2A02G537600.1">
    <property type="protein sequence ID" value="TraesCS2A02G537600.1.cds1"/>
    <property type="gene ID" value="TraesCS2A02G537600"/>
</dbReference>
<comment type="subcellular location">
    <subcellularLocation>
        <location evidence="1">Membrane</location>
        <topology evidence="1">Single-pass type I membrane protein</topology>
    </subcellularLocation>
</comment>
<dbReference type="AlphaFoldDB" id="A0A3B6B7I7"/>
<accession>A0A3B6B7I7</accession>
<keyword evidence="5" id="KW-0675">Receptor</keyword>
<evidence type="ECO:0000313" key="10">
    <source>
        <dbReference type="EnsemblPlants" id="TraesCS2A02G537600.1.cds1"/>
    </source>
</evidence>
<evidence type="ECO:0000256" key="8">
    <source>
        <dbReference type="SAM" id="SignalP"/>
    </source>
</evidence>
<dbReference type="InterPro" id="IPR036426">
    <property type="entry name" value="Bulb-type_lectin_dom_sf"/>
</dbReference>
<dbReference type="EC" id="2.7.11.1" evidence="2"/>
<name>A0A3B6B7I7_WHEAT</name>
<evidence type="ECO:0000313" key="11">
    <source>
        <dbReference type="Proteomes" id="UP000019116"/>
    </source>
</evidence>
<dbReference type="PANTHER" id="PTHR32444">
    <property type="entry name" value="BULB-TYPE LECTIN DOMAIN-CONTAINING PROTEIN"/>
    <property type="match status" value="1"/>
</dbReference>
<dbReference type="PANTHER" id="PTHR32444:SF43">
    <property type="entry name" value="BULB-TYPE LECTIN DOMAIN-CONTAINING PROTEIN"/>
    <property type="match status" value="1"/>
</dbReference>
<dbReference type="Gene3D" id="2.90.10.10">
    <property type="entry name" value="Bulb-type lectin domain"/>
    <property type="match status" value="1"/>
</dbReference>
<dbReference type="Gramene" id="TraesMAC2A03G00798060.1">
    <property type="protein sequence ID" value="TraesMAC2A03G00798060.1.CDS1"/>
    <property type="gene ID" value="TraesMAC2A03G00798060"/>
</dbReference>
<evidence type="ECO:0000259" key="9">
    <source>
        <dbReference type="PROSITE" id="PS50927"/>
    </source>
</evidence>
<evidence type="ECO:0000256" key="1">
    <source>
        <dbReference type="ARBA" id="ARBA00004479"/>
    </source>
</evidence>
<sequence>MGMILLPVFALLLLICFCNSKDRLTPAKPLSIGDRLISNGSIFALGFFSLKNSTANSYVGIWYHNIPERTYVWVANHDSPITGSSSGKFVLTSSSDLVLLDSKGSTLWTTTNNITTEATGAAAMLLDSGNLVIRLPNGTDIWQSFHHPVDTILPNMSLQLSNNNNLSMHLVAWRAPDDPSTSDYSLGGDSSLQILVWNRTRPYWRRAALDGVLVSAMYQRESGPIMSQTIVNRGGEFYLTYTVSNGSPGMRMVLHYMGMVKFLAWNNNSLAWEVFFERPGPSCDRYASCGLFGYCDTTHAVATCKCLNGYESIGLDFSLGCQRKKQLHCGQGYSFVTLLNMRTPDKFMVSSLLPVLLSLL</sequence>